<sequence>MVNKIIKCLSSYTNSRKQDEQEKNIKHNEAETLQGPLTRGRLKRLEDKVQKNMDLFRRQEQ</sequence>
<comment type="caution">
    <text evidence="1">The sequence shown here is derived from an EMBL/GenBank/DDBJ whole genome shotgun (WGS) entry which is preliminary data.</text>
</comment>
<evidence type="ECO:0000313" key="1">
    <source>
        <dbReference type="EMBL" id="RDX88597.1"/>
    </source>
</evidence>
<keyword evidence="2" id="KW-1185">Reference proteome</keyword>
<accession>A0A371GDH4</accession>
<reference evidence="1" key="1">
    <citation type="submission" date="2018-05" db="EMBL/GenBank/DDBJ databases">
        <title>Draft genome of Mucuna pruriens seed.</title>
        <authorList>
            <person name="Nnadi N.E."/>
            <person name="Vos R."/>
            <person name="Hasami M.H."/>
            <person name="Devisetty U.K."/>
            <person name="Aguiy J.C."/>
        </authorList>
    </citation>
    <scope>NUCLEOTIDE SEQUENCE [LARGE SCALE GENOMIC DNA]</scope>
    <source>
        <strain evidence="1">JCA_2017</strain>
    </source>
</reference>
<feature type="non-terminal residue" evidence="1">
    <location>
        <position position="1"/>
    </location>
</feature>
<dbReference type="AlphaFoldDB" id="A0A371GDH4"/>
<name>A0A371GDH4_MUCPR</name>
<gene>
    <name evidence="1" type="ORF">CR513_29793</name>
</gene>
<proteinExistence type="predicted"/>
<organism evidence="1 2">
    <name type="scientific">Mucuna pruriens</name>
    <name type="common">Velvet bean</name>
    <name type="synonym">Dolichos pruriens</name>
    <dbReference type="NCBI Taxonomy" id="157652"/>
    <lineage>
        <taxon>Eukaryota</taxon>
        <taxon>Viridiplantae</taxon>
        <taxon>Streptophyta</taxon>
        <taxon>Embryophyta</taxon>
        <taxon>Tracheophyta</taxon>
        <taxon>Spermatophyta</taxon>
        <taxon>Magnoliopsida</taxon>
        <taxon>eudicotyledons</taxon>
        <taxon>Gunneridae</taxon>
        <taxon>Pentapetalae</taxon>
        <taxon>rosids</taxon>
        <taxon>fabids</taxon>
        <taxon>Fabales</taxon>
        <taxon>Fabaceae</taxon>
        <taxon>Papilionoideae</taxon>
        <taxon>50 kb inversion clade</taxon>
        <taxon>NPAAA clade</taxon>
        <taxon>indigoferoid/millettioid clade</taxon>
        <taxon>Phaseoleae</taxon>
        <taxon>Mucuna</taxon>
    </lineage>
</organism>
<evidence type="ECO:0000313" key="2">
    <source>
        <dbReference type="Proteomes" id="UP000257109"/>
    </source>
</evidence>
<dbReference type="Proteomes" id="UP000257109">
    <property type="component" value="Unassembled WGS sequence"/>
</dbReference>
<protein>
    <submittedName>
        <fullName evidence="1">Uncharacterized protein</fullName>
    </submittedName>
</protein>
<dbReference type="EMBL" id="QJKJ01005898">
    <property type="protein sequence ID" value="RDX88597.1"/>
    <property type="molecule type" value="Genomic_DNA"/>
</dbReference>